<dbReference type="CDD" id="cd00176">
    <property type="entry name" value="SPEC"/>
    <property type="match status" value="1"/>
</dbReference>
<dbReference type="SUPFAM" id="SSF46966">
    <property type="entry name" value="Spectrin repeat"/>
    <property type="match status" value="1"/>
</dbReference>
<dbReference type="Gene3D" id="1.20.58.60">
    <property type="match status" value="1"/>
</dbReference>
<dbReference type="SMART" id="SM00150">
    <property type="entry name" value="SPEC"/>
    <property type="match status" value="1"/>
</dbReference>
<accession>A0A3P7T9W9</accession>
<gene>
    <name evidence="2" type="ORF">BTMF_LOCUS4975</name>
</gene>
<reference evidence="2 3" key="1">
    <citation type="submission" date="2018-11" db="EMBL/GenBank/DDBJ databases">
        <authorList>
            <consortium name="Pathogen Informatics"/>
        </authorList>
    </citation>
    <scope>NUCLEOTIDE SEQUENCE [LARGE SCALE GENOMIC DNA]</scope>
</reference>
<evidence type="ECO:0000313" key="2">
    <source>
        <dbReference type="EMBL" id="VDO17521.1"/>
    </source>
</evidence>
<protein>
    <submittedName>
        <fullName evidence="2">Uncharacterized protein</fullName>
    </submittedName>
</protein>
<sequence>MCNTVIESLQKLEISWKQLAERATARGQALMASGELHKFLDAMRKAEIWAVDALSRLTTAESPRSVTDADAFIARHVEKLAEIDGRQREISELREWSTRLIAKQSDHKGEIQRAIKRLQNVEHQLRQAWEARNVALARARNRQLFADQAARAEQWLASKEAFLKQVTIPFLVETFVIFVQANKCCIKCFAKFLVLLFNILLSSSHTCFTNYF</sequence>
<evidence type="ECO:0000313" key="3">
    <source>
        <dbReference type="Proteomes" id="UP000280834"/>
    </source>
</evidence>
<dbReference type="EMBL" id="UZAG01005142">
    <property type="protein sequence ID" value="VDO17521.1"/>
    <property type="molecule type" value="Genomic_DNA"/>
</dbReference>
<dbReference type="AlphaFoldDB" id="A0A3P7T9W9"/>
<organism evidence="2 3">
    <name type="scientific">Brugia timori</name>
    <dbReference type="NCBI Taxonomy" id="42155"/>
    <lineage>
        <taxon>Eukaryota</taxon>
        <taxon>Metazoa</taxon>
        <taxon>Ecdysozoa</taxon>
        <taxon>Nematoda</taxon>
        <taxon>Chromadorea</taxon>
        <taxon>Rhabditida</taxon>
        <taxon>Spirurina</taxon>
        <taxon>Spiruromorpha</taxon>
        <taxon>Filarioidea</taxon>
        <taxon>Onchocercidae</taxon>
        <taxon>Brugia</taxon>
    </lineage>
</organism>
<dbReference type="Pfam" id="PF00435">
    <property type="entry name" value="Spectrin"/>
    <property type="match status" value="1"/>
</dbReference>
<dbReference type="Proteomes" id="UP000280834">
    <property type="component" value="Unassembled WGS sequence"/>
</dbReference>
<evidence type="ECO:0000256" key="1">
    <source>
        <dbReference type="ARBA" id="ARBA00022737"/>
    </source>
</evidence>
<proteinExistence type="predicted"/>
<dbReference type="PANTHER" id="PTHR11915">
    <property type="entry name" value="SPECTRIN/FILAMIN RELATED CYTOSKELETAL PROTEIN"/>
    <property type="match status" value="1"/>
</dbReference>
<keyword evidence="1" id="KW-0677">Repeat</keyword>
<name>A0A3P7T9W9_9BILA</name>
<dbReference type="InterPro" id="IPR018159">
    <property type="entry name" value="Spectrin/alpha-actinin"/>
</dbReference>
<keyword evidence="3" id="KW-1185">Reference proteome</keyword>
<dbReference type="InterPro" id="IPR002017">
    <property type="entry name" value="Spectrin_repeat"/>
</dbReference>